<dbReference type="Proteomes" id="UP001214250">
    <property type="component" value="Chromosome 1"/>
</dbReference>
<keyword evidence="4" id="KW-1185">Reference proteome</keyword>
<keyword evidence="2" id="KW-0472">Membrane</keyword>
<keyword evidence="2" id="KW-0812">Transmembrane</keyword>
<feature type="coiled-coil region" evidence="1">
    <location>
        <begin position="258"/>
        <end position="285"/>
    </location>
</feature>
<evidence type="ECO:0000313" key="3">
    <source>
        <dbReference type="EMBL" id="WDE97099.1"/>
    </source>
</evidence>
<sequence>MKNLNTLNFYTRNIKVLSSLMFLFGLILSGLEIANYISKLKASAYATSHQLGNESEKLHTELKAVEHNISGILKQFGEEQVSFRKVNLYKSYRNLNELEGLNKELKKIDKDLLKYKDLFISALNKDLEEILSRIEKLIVTYKDEGLIEDKPGVIIDKDFQPVYGPKALEKLSQTRANIDTAYTYVEELAAQMDIQENRALAESYMAKLAVLKNFVGSHEKSVDEKEENMNIKVLQVRNDLLQMKNELRLSLSSHWVIEDQQEKLKELLSLELNKAEQSKKELKNLSFRYLKGVLMLLALSFILPFIMMLIADYMRLKIGESSNGA</sequence>
<evidence type="ECO:0000313" key="4">
    <source>
        <dbReference type="Proteomes" id="UP001214250"/>
    </source>
</evidence>
<reference evidence="3 4" key="1">
    <citation type="submission" date="2023-02" db="EMBL/GenBank/DDBJ databases">
        <title>Genome sequence of Lentisphaera profundi SAORIC-696.</title>
        <authorList>
            <person name="Kim e."/>
            <person name="Cho J.-C."/>
            <person name="Choi A."/>
            <person name="Kang I."/>
        </authorList>
    </citation>
    <scope>NUCLEOTIDE SEQUENCE [LARGE SCALE GENOMIC DNA]</scope>
    <source>
        <strain evidence="3 4">SAORIC-696</strain>
    </source>
</reference>
<evidence type="ECO:0000256" key="1">
    <source>
        <dbReference type="SAM" id="Coils"/>
    </source>
</evidence>
<organism evidence="3 4">
    <name type="scientific">Lentisphaera profundi</name>
    <dbReference type="NCBI Taxonomy" id="1658616"/>
    <lineage>
        <taxon>Bacteria</taxon>
        <taxon>Pseudomonadati</taxon>
        <taxon>Lentisphaerota</taxon>
        <taxon>Lentisphaeria</taxon>
        <taxon>Lentisphaerales</taxon>
        <taxon>Lentisphaeraceae</taxon>
        <taxon>Lentisphaera</taxon>
    </lineage>
</organism>
<dbReference type="RefSeq" id="WP_274151279.1">
    <property type="nucleotide sequence ID" value="NZ_CP117811.1"/>
</dbReference>
<name>A0ABY7VTL4_9BACT</name>
<gene>
    <name evidence="3" type="ORF">PQO03_03900</name>
</gene>
<feature type="coiled-coil region" evidence="1">
    <location>
        <begin position="98"/>
        <end position="144"/>
    </location>
</feature>
<feature type="transmembrane region" description="Helical" evidence="2">
    <location>
        <begin position="289"/>
        <end position="311"/>
    </location>
</feature>
<evidence type="ECO:0000256" key="2">
    <source>
        <dbReference type="SAM" id="Phobius"/>
    </source>
</evidence>
<feature type="transmembrane region" description="Helical" evidence="2">
    <location>
        <begin position="20"/>
        <end position="38"/>
    </location>
</feature>
<keyword evidence="1" id="KW-0175">Coiled coil</keyword>
<proteinExistence type="predicted"/>
<protein>
    <recommendedName>
        <fullName evidence="5">Chemotaxis methyl-accepting receptor HlyB-like 4HB MCP domain-containing protein</fullName>
    </recommendedName>
</protein>
<accession>A0ABY7VTL4</accession>
<evidence type="ECO:0008006" key="5">
    <source>
        <dbReference type="Google" id="ProtNLM"/>
    </source>
</evidence>
<keyword evidence="2" id="KW-1133">Transmembrane helix</keyword>
<dbReference type="EMBL" id="CP117811">
    <property type="protein sequence ID" value="WDE97099.1"/>
    <property type="molecule type" value="Genomic_DNA"/>
</dbReference>